<dbReference type="EMBL" id="BTRK01000005">
    <property type="protein sequence ID" value="GMR55327.1"/>
    <property type="molecule type" value="Genomic_DNA"/>
</dbReference>
<name>A0AAN5D443_9BILA</name>
<gene>
    <name evidence="1" type="ORF">PMAYCL1PPCAC_25522</name>
</gene>
<evidence type="ECO:0000313" key="2">
    <source>
        <dbReference type="Proteomes" id="UP001328107"/>
    </source>
</evidence>
<protein>
    <submittedName>
        <fullName evidence="1">Uncharacterized protein</fullName>
    </submittedName>
</protein>
<sequence length="231" mass="25936">MHHEIIAAHRETHETTVKMLMSRSETTAITLGIFNNVIAKNAIEKDAANINSKMCNIRQVISNIEDERRKIIRRVVENDLKKNKKSLNALIFRTVPDKAVQMYLKSMSEECSKLEILIKEVVELVSNGKFEKDLIKEAKGPLTFGLGKASDLFEEIFNVRRAAAQSPNSIVLDGLKEYIKSLTLAINSVPTLVNQSATEYIHEEMKKLEVSNNDFLKNAIGPNGENALAIE</sequence>
<reference evidence="2" key="1">
    <citation type="submission" date="2022-10" db="EMBL/GenBank/DDBJ databases">
        <title>Genome assembly of Pristionchus species.</title>
        <authorList>
            <person name="Yoshida K."/>
            <person name="Sommer R.J."/>
        </authorList>
    </citation>
    <scope>NUCLEOTIDE SEQUENCE [LARGE SCALE GENOMIC DNA]</scope>
    <source>
        <strain evidence="2">RS5460</strain>
    </source>
</reference>
<accession>A0AAN5D443</accession>
<proteinExistence type="predicted"/>
<dbReference type="AlphaFoldDB" id="A0AAN5D443"/>
<organism evidence="1 2">
    <name type="scientific">Pristionchus mayeri</name>
    <dbReference type="NCBI Taxonomy" id="1317129"/>
    <lineage>
        <taxon>Eukaryota</taxon>
        <taxon>Metazoa</taxon>
        <taxon>Ecdysozoa</taxon>
        <taxon>Nematoda</taxon>
        <taxon>Chromadorea</taxon>
        <taxon>Rhabditida</taxon>
        <taxon>Rhabditina</taxon>
        <taxon>Diplogasteromorpha</taxon>
        <taxon>Diplogasteroidea</taxon>
        <taxon>Neodiplogasteridae</taxon>
        <taxon>Pristionchus</taxon>
    </lineage>
</organism>
<keyword evidence="2" id="KW-1185">Reference proteome</keyword>
<dbReference type="Proteomes" id="UP001328107">
    <property type="component" value="Unassembled WGS sequence"/>
</dbReference>
<comment type="caution">
    <text evidence="1">The sequence shown here is derived from an EMBL/GenBank/DDBJ whole genome shotgun (WGS) entry which is preliminary data.</text>
</comment>
<feature type="non-terminal residue" evidence="1">
    <location>
        <position position="231"/>
    </location>
</feature>
<evidence type="ECO:0000313" key="1">
    <source>
        <dbReference type="EMBL" id="GMR55327.1"/>
    </source>
</evidence>